<dbReference type="Gene3D" id="3.40.50.300">
    <property type="entry name" value="P-loop containing nucleotide triphosphate hydrolases"/>
    <property type="match status" value="1"/>
</dbReference>
<dbReference type="SUPFAM" id="SSF52540">
    <property type="entry name" value="P-loop containing nucleoside triphosphate hydrolases"/>
    <property type="match status" value="1"/>
</dbReference>
<comment type="caution">
    <text evidence="1">The sequence shown here is derived from an EMBL/GenBank/DDBJ whole genome shotgun (WGS) entry which is preliminary data.</text>
</comment>
<gene>
    <name evidence="1" type="ORF">JCM19237_3749</name>
</gene>
<evidence type="ECO:0000313" key="1">
    <source>
        <dbReference type="EMBL" id="GAL08387.1"/>
    </source>
</evidence>
<accession>A0A090RLL3</accession>
<protein>
    <submittedName>
        <fullName evidence="1">Uncharacterized protein</fullName>
    </submittedName>
</protein>
<proteinExistence type="predicted"/>
<reference evidence="1 2" key="1">
    <citation type="journal article" date="2014" name="Genome Announc.">
        <title>Draft Genome Sequences of Two Vibrionaceae Species, Vibrio ponticus C121 and Photobacterium aphoticum C119, Isolated as Coral Reef Microbiota.</title>
        <authorList>
            <person name="Al-saari N."/>
            <person name="Meirelles P.M."/>
            <person name="Mino S."/>
            <person name="Suda W."/>
            <person name="Oshima K."/>
            <person name="Hattori M."/>
            <person name="Ohkuma M."/>
            <person name="Thompson F.L."/>
            <person name="Gomez-Gil B."/>
            <person name="Sawabe T."/>
            <person name="Sawabe T."/>
        </authorList>
    </citation>
    <scope>NUCLEOTIDE SEQUENCE [LARGE SCALE GENOMIC DNA]</scope>
    <source>
        <strain evidence="1 2">JCM 19237</strain>
    </source>
</reference>
<dbReference type="eggNOG" id="COG3973">
    <property type="taxonomic scope" value="Bacteria"/>
</dbReference>
<name>A0A090RLL3_9GAMM</name>
<dbReference type="InterPro" id="IPR027417">
    <property type="entry name" value="P-loop_NTPase"/>
</dbReference>
<dbReference type="STRING" id="754436.JCM19237_3749"/>
<organism evidence="1 2">
    <name type="scientific">Photobacterium aphoticum</name>
    <dbReference type="NCBI Taxonomy" id="754436"/>
    <lineage>
        <taxon>Bacteria</taxon>
        <taxon>Pseudomonadati</taxon>
        <taxon>Pseudomonadota</taxon>
        <taxon>Gammaproteobacteria</taxon>
        <taxon>Vibrionales</taxon>
        <taxon>Vibrionaceae</taxon>
        <taxon>Photobacterium</taxon>
    </lineage>
</organism>
<evidence type="ECO:0000313" key="2">
    <source>
        <dbReference type="Proteomes" id="UP000029227"/>
    </source>
</evidence>
<dbReference type="AlphaFoldDB" id="A0A090RLL3"/>
<dbReference type="Proteomes" id="UP000029227">
    <property type="component" value="Unassembled WGS sequence"/>
</dbReference>
<sequence length="480" mass="53565">MLQSSVGNGKFILKKDATFIKEEALGHQERWLEDLEQFHSLRLLGILQDGLSLLDKTKGHDSEQIVEKIRRVIERSDSTKLLTTYSELLLIETKLSALVDSSKGKVDEMVKSALTKQFRENRNFLGELADLLNKNQISQISDEDTEDEIDSDDDSGQQSRITTFSLKAASEEYSKAIKALARQKFLGKKLSANSRAGLIVKWLGDRLPLDAELKELGKCVVHINALRRFISTHGRFVKDVPASYKTFRKLRKSEGHYYSNSLQDSRSISDVELDAVLLLSLRTMRALLTTREIAARIDEPSFSYLKTLAQVYKNQVLVDEATDFSIIQLACMKCLANPSIDSFIACGDFNQRIVSSGLANANQLSWLLSEDKVHTITASYRQSRKLNDYAQKLLSLTGGDLSSVGTISEKINHDGIYPVLKEFAQDIDSTALWLSERIGEINDSVNRASVPNSQVVVPTIAVLVDTEENVEPLAQASMGT</sequence>
<dbReference type="EMBL" id="BBMN01000025">
    <property type="protein sequence ID" value="GAL08387.1"/>
    <property type="molecule type" value="Genomic_DNA"/>
</dbReference>